<keyword evidence="14" id="KW-1185">Reference proteome</keyword>
<feature type="transmembrane region" description="Helical" evidence="10">
    <location>
        <begin position="188"/>
        <end position="213"/>
    </location>
</feature>
<evidence type="ECO:0000256" key="2">
    <source>
        <dbReference type="ARBA" id="ARBA00005801"/>
    </source>
</evidence>
<feature type="transmembrane region" description="Helical" evidence="10">
    <location>
        <begin position="234"/>
        <end position="260"/>
    </location>
</feature>
<comment type="similarity">
    <text evidence="2 8">Belongs to the peptidase A24 family.</text>
</comment>
<dbReference type="Proteomes" id="UP001050975">
    <property type="component" value="Unassembled WGS sequence"/>
</dbReference>
<keyword evidence="9" id="KW-0489">Methyltransferase</keyword>
<dbReference type="EMBL" id="BLAY01000094">
    <property type="protein sequence ID" value="GET40562.1"/>
    <property type="molecule type" value="Genomic_DNA"/>
</dbReference>
<organism evidence="13 14">
    <name type="scientific">Microseira wollei NIES-4236</name>
    <dbReference type="NCBI Taxonomy" id="2530354"/>
    <lineage>
        <taxon>Bacteria</taxon>
        <taxon>Bacillati</taxon>
        <taxon>Cyanobacteriota</taxon>
        <taxon>Cyanophyceae</taxon>
        <taxon>Oscillatoriophycideae</taxon>
        <taxon>Aerosakkonematales</taxon>
        <taxon>Aerosakkonemataceae</taxon>
        <taxon>Microseira</taxon>
    </lineage>
</organism>
<feature type="transmembrane region" description="Helical" evidence="10">
    <location>
        <begin position="29"/>
        <end position="54"/>
    </location>
</feature>
<accession>A0AAV3XCD7</accession>
<evidence type="ECO:0000313" key="14">
    <source>
        <dbReference type="Proteomes" id="UP001050975"/>
    </source>
</evidence>
<evidence type="ECO:0000256" key="4">
    <source>
        <dbReference type="ARBA" id="ARBA00022519"/>
    </source>
</evidence>
<evidence type="ECO:0000256" key="9">
    <source>
        <dbReference type="RuleBase" id="RU003794"/>
    </source>
</evidence>
<dbReference type="GO" id="GO:0008168">
    <property type="term" value="F:methyltransferase activity"/>
    <property type="evidence" value="ECO:0007669"/>
    <property type="project" value="UniProtKB-KW"/>
</dbReference>
<dbReference type="GO" id="GO:0006465">
    <property type="term" value="P:signal peptide processing"/>
    <property type="evidence" value="ECO:0007669"/>
    <property type="project" value="TreeGrafter"/>
</dbReference>
<evidence type="ECO:0000256" key="1">
    <source>
        <dbReference type="ARBA" id="ARBA00004429"/>
    </source>
</evidence>
<keyword evidence="9" id="KW-0645">Protease</keyword>
<evidence type="ECO:0000256" key="8">
    <source>
        <dbReference type="RuleBase" id="RU003793"/>
    </source>
</evidence>
<evidence type="ECO:0000256" key="10">
    <source>
        <dbReference type="SAM" id="Phobius"/>
    </source>
</evidence>
<dbReference type="InterPro" id="IPR050882">
    <property type="entry name" value="Prepilin_peptidase/N-MTase"/>
</dbReference>
<dbReference type="InterPro" id="IPR010627">
    <property type="entry name" value="Prepilin_pept_A24_N"/>
</dbReference>
<feature type="domain" description="Prepilin type IV endopeptidase peptidase" evidence="11">
    <location>
        <begin position="134"/>
        <end position="252"/>
    </location>
</feature>
<dbReference type="Gene3D" id="1.20.120.1220">
    <property type="match status" value="1"/>
</dbReference>
<gene>
    <name evidence="13" type="ORF">MiSe_53720</name>
</gene>
<sequence>MPLKLLPSCVLNQICNLQFFNLQSLTMDILTALPAILFVFILGASVGSFLNVVAYRVPAGLSLLFPPSRCPQCLNQLKAYDNVPIFGWLHLKGRCRYCKSSISVRYPIVEAATSILFLLVFWQFGYTPQTLGYWAFLSWLLALSLIDLDTMTLPNSLTESGLVLGLVFQGVVGFLANNSTAGVANQLMAGVVGAVLGIWLFDAIILAGSMVYGQTAMGGGDAKLAAMMGAWLGWKYLLLAGFLACAVGALVGSVAIALGLLSRRQPMPFGPFLALGAGVTVFLGEAILSTYLKLFFPLA</sequence>
<dbReference type="AlphaFoldDB" id="A0AAV3XCD7"/>
<keyword evidence="9" id="KW-0808">Transferase</keyword>
<dbReference type="PANTHER" id="PTHR30487">
    <property type="entry name" value="TYPE 4 PREPILIN-LIKE PROTEINS LEADER PEPTIDE-PROCESSING ENZYME"/>
    <property type="match status" value="1"/>
</dbReference>
<dbReference type="EC" id="3.4.23.43" evidence="9"/>
<feature type="transmembrane region" description="Helical" evidence="10">
    <location>
        <begin position="272"/>
        <end position="296"/>
    </location>
</feature>
<evidence type="ECO:0000256" key="5">
    <source>
        <dbReference type="ARBA" id="ARBA00022692"/>
    </source>
</evidence>
<evidence type="ECO:0000256" key="7">
    <source>
        <dbReference type="ARBA" id="ARBA00023136"/>
    </source>
</evidence>
<protein>
    <recommendedName>
        <fullName evidence="9">Prepilin leader peptidase/N-methyltransferase</fullName>
        <ecNumber evidence="9">2.1.1.-</ecNumber>
        <ecNumber evidence="9">3.4.23.43</ecNumber>
    </recommendedName>
</protein>
<feature type="domain" description="Prepilin peptidase A24 N-terminal" evidence="12">
    <location>
        <begin position="41"/>
        <end position="124"/>
    </location>
</feature>
<dbReference type="EC" id="2.1.1.-" evidence="9"/>
<comment type="catalytic activity">
    <reaction evidence="9">
        <text>Typically cleaves a -Gly-|-Phe- bond to release an N-terminal, basic peptide of 5-8 residues from type IV prepilin, and then N-methylates the new N-terminal amino group, the methyl donor being S-adenosyl-L-methionine.</text>
        <dbReference type="EC" id="3.4.23.43"/>
    </reaction>
</comment>
<evidence type="ECO:0000256" key="6">
    <source>
        <dbReference type="ARBA" id="ARBA00022989"/>
    </source>
</evidence>
<dbReference type="PANTHER" id="PTHR30487:SF0">
    <property type="entry name" value="PREPILIN LEADER PEPTIDASE_N-METHYLTRANSFERASE-RELATED"/>
    <property type="match status" value="1"/>
</dbReference>
<dbReference type="InterPro" id="IPR014032">
    <property type="entry name" value="Peptidase_A24A_bac"/>
</dbReference>
<name>A0AAV3XCD7_9CYAN</name>
<keyword evidence="9" id="KW-0378">Hydrolase</keyword>
<evidence type="ECO:0000256" key="3">
    <source>
        <dbReference type="ARBA" id="ARBA00022475"/>
    </source>
</evidence>
<proteinExistence type="inferred from homology"/>
<keyword evidence="5 9" id="KW-0812">Transmembrane</keyword>
<comment type="function">
    <text evidence="9">Plays an essential role in type IV pili and type II pseudopili formation by proteolytically removing the leader sequence from substrate proteins and subsequently monomethylating the alpha-amino group of the newly exposed N-terminal phenylalanine.</text>
</comment>
<dbReference type="GO" id="GO:0005886">
    <property type="term" value="C:plasma membrane"/>
    <property type="evidence" value="ECO:0007669"/>
    <property type="project" value="UniProtKB-SubCell"/>
</dbReference>
<comment type="caution">
    <text evidence="13">The sequence shown here is derived from an EMBL/GenBank/DDBJ whole genome shotgun (WGS) entry which is preliminary data.</text>
</comment>
<keyword evidence="3" id="KW-1003">Cell membrane</keyword>
<keyword evidence="6 10" id="KW-1133">Transmembrane helix</keyword>
<dbReference type="Pfam" id="PF01478">
    <property type="entry name" value="Peptidase_A24"/>
    <property type="match status" value="1"/>
</dbReference>
<dbReference type="InterPro" id="IPR000045">
    <property type="entry name" value="Prepilin_IV_endopep_pep"/>
</dbReference>
<feature type="transmembrane region" description="Helical" evidence="10">
    <location>
        <begin position="160"/>
        <end position="176"/>
    </location>
</feature>
<comment type="subcellular location">
    <subcellularLocation>
        <location evidence="1">Cell inner membrane</location>
        <topology evidence="1">Multi-pass membrane protein</topology>
    </subcellularLocation>
    <subcellularLocation>
        <location evidence="9">Cell membrane</location>
        <topology evidence="9">Multi-pass membrane protein</topology>
    </subcellularLocation>
</comment>
<evidence type="ECO:0000259" key="11">
    <source>
        <dbReference type="Pfam" id="PF01478"/>
    </source>
</evidence>
<keyword evidence="9" id="KW-0511">Multifunctional enzyme</keyword>
<dbReference type="Pfam" id="PF06750">
    <property type="entry name" value="A24_N_bact"/>
    <property type="match status" value="1"/>
</dbReference>
<evidence type="ECO:0000313" key="13">
    <source>
        <dbReference type="EMBL" id="GET40562.1"/>
    </source>
</evidence>
<evidence type="ECO:0000259" key="12">
    <source>
        <dbReference type="Pfam" id="PF06750"/>
    </source>
</evidence>
<keyword evidence="7 10" id="KW-0472">Membrane</keyword>
<dbReference type="GO" id="GO:0004190">
    <property type="term" value="F:aspartic-type endopeptidase activity"/>
    <property type="evidence" value="ECO:0007669"/>
    <property type="project" value="UniProtKB-EC"/>
</dbReference>
<keyword evidence="4" id="KW-0997">Cell inner membrane</keyword>
<feature type="transmembrane region" description="Helical" evidence="10">
    <location>
        <begin position="104"/>
        <end position="125"/>
    </location>
</feature>
<dbReference type="GO" id="GO:0032259">
    <property type="term" value="P:methylation"/>
    <property type="evidence" value="ECO:0007669"/>
    <property type="project" value="UniProtKB-KW"/>
</dbReference>
<dbReference type="PRINTS" id="PR00864">
    <property type="entry name" value="PREPILNPTASE"/>
</dbReference>
<reference evidence="13" key="1">
    <citation type="submission" date="2019-10" db="EMBL/GenBank/DDBJ databases">
        <title>Draft genome sequece of Microseira wollei NIES-4236.</title>
        <authorList>
            <person name="Yamaguchi H."/>
            <person name="Suzuki S."/>
            <person name="Kawachi M."/>
        </authorList>
    </citation>
    <scope>NUCLEOTIDE SEQUENCE</scope>
    <source>
        <strain evidence="13">NIES-4236</strain>
    </source>
</reference>